<feature type="domain" description="HTH luxR-type" evidence="4">
    <location>
        <begin position="800"/>
        <end position="865"/>
    </location>
</feature>
<dbReference type="InterPro" id="IPR059106">
    <property type="entry name" value="WHD_MalT"/>
</dbReference>
<keyword evidence="2" id="KW-0238">DNA-binding</keyword>
<dbReference type="Pfam" id="PF00196">
    <property type="entry name" value="GerE"/>
    <property type="match status" value="1"/>
</dbReference>
<dbReference type="eggNOG" id="COG2909">
    <property type="taxonomic scope" value="Bacteria"/>
</dbReference>
<dbReference type="PROSITE" id="PS50043">
    <property type="entry name" value="HTH_LUXR_2"/>
    <property type="match status" value="1"/>
</dbReference>
<dbReference type="InterPro" id="IPR036388">
    <property type="entry name" value="WH-like_DNA-bd_sf"/>
</dbReference>
<evidence type="ECO:0000259" key="4">
    <source>
        <dbReference type="PROSITE" id="PS50043"/>
    </source>
</evidence>
<dbReference type="InterPro" id="IPR027417">
    <property type="entry name" value="P-loop_NTPase"/>
</dbReference>
<dbReference type="STRING" id="882082.SaccyDRAFT_0212"/>
<dbReference type="InterPro" id="IPR000792">
    <property type="entry name" value="Tscrpt_reg_LuxR_C"/>
</dbReference>
<protein>
    <submittedName>
        <fullName evidence="5">ATP-dependent transcriptional regulator</fullName>
    </submittedName>
</protein>
<evidence type="ECO:0000313" key="5">
    <source>
        <dbReference type="EMBL" id="EHR59151.1"/>
    </source>
</evidence>
<evidence type="ECO:0000256" key="1">
    <source>
        <dbReference type="ARBA" id="ARBA00023015"/>
    </source>
</evidence>
<dbReference type="EMBL" id="CM001440">
    <property type="protein sequence ID" value="EHR59151.1"/>
    <property type="molecule type" value="Genomic_DNA"/>
</dbReference>
<accession>H5XD71</accession>
<sequence>MKATTRVLHPTPVTPVTTADPVSACRFGAPGPPRHHVHRERASRLLARADAVPLVVVAAPAGTGKTTLVAEWVKAEGRSGDTAWVTFDGPGEGLGEPATFWACVVRCLAELGVDVPPYRQAWPSWTWLPSVAAAVVAAGRRLTIVLDDHHLVTADVADDVDLLLRLANGHLRLVFAGRRAPALPLYRYRVAGTVVELGFPELAFDDAEAAALLDALGESPEASEVGALNAYHGGWAAGLLLTGRRRREGGAPGGTAGSDIGSDIDDYVCREVLDPLPPQARRLLLGTCVAGEFDGELAHDLAGPAADRLVRLVECCAFAAATNGGHHAYPPVVRDALRRQLTHETPGEQAEVRTIVARRLRRDGARDAALREFVTAGAWDEAAELLIEDQLVGRLLSEGPDGVVRAYSAPLLGTASRADLVVRAATRLAAGDAAGCADALTRIPGAPTDTALRGCVAALDAVRARLASDADSALAAAEAAQRELGETGTFHPVGPLPTLVRLARGVALLRHGAFDLARAAFEETAARQDGRSLSAPHADCLAHLALTDALEGYLARAEHTATEALTALAALTPDNPGTPFGGQAAAHVALALVALDRCEPGTAWHHATAAEPAPEPLTRHLAQQVTAGVEAAEGHPTAAASRLHAALAEATATDPWTADHLRVEAARLALVEGHPGLALHELGQLGNPHAPTHLDAVVVRAAAHTRRNEDGPAQRALAAVLDGFPPLRPRVEALLVEAERRLRHHSPTRAATVLDASLRLAAPERLRLPFRQAGREVRHLLATEARGAHNWLGRAGDASETARVETLTAREREVLGYLTELLTTEEIAEAMVVSVNTVRTHVRGILRKLGVNRRYAAVRRARELGLLDE</sequence>
<dbReference type="PANTHER" id="PTHR44688">
    <property type="entry name" value="DNA-BINDING TRANSCRIPTIONAL ACTIVATOR DEVR_DOSR"/>
    <property type="match status" value="1"/>
</dbReference>
<evidence type="ECO:0000256" key="2">
    <source>
        <dbReference type="ARBA" id="ARBA00023125"/>
    </source>
</evidence>
<dbReference type="SMART" id="SM00421">
    <property type="entry name" value="HTH_LUXR"/>
    <property type="match status" value="1"/>
</dbReference>
<dbReference type="Gene3D" id="1.10.10.10">
    <property type="entry name" value="Winged helix-like DNA-binding domain superfamily/Winged helix DNA-binding domain"/>
    <property type="match status" value="1"/>
</dbReference>
<dbReference type="GO" id="GO:0003677">
    <property type="term" value="F:DNA binding"/>
    <property type="evidence" value="ECO:0007669"/>
    <property type="project" value="UniProtKB-KW"/>
</dbReference>
<evidence type="ECO:0000256" key="3">
    <source>
        <dbReference type="ARBA" id="ARBA00023163"/>
    </source>
</evidence>
<dbReference type="OrthoDB" id="134985at2"/>
<dbReference type="Pfam" id="PF25873">
    <property type="entry name" value="WHD_MalT"/>
    <property type="match status" value="1"/>
</dbReference>
<dbReference type="AlphaFoldDB" id="H5XD71"/>
<dbReference type="PANTHER" id="PTHR44688:SF16">
    <property type="entry name" value="DNA-BINDING TRANSCRIPTIONAL ACTIVATOR DEVR_DOSR"/>
    <property type="match status" value="1"/>
</dbReference>
<name>H5XD71_9PSEU</name>
<organism evidence="5 6">
    <name type="scientific">Saccharomonospora cyanea NA-134</name>
    <dbReference type="NCBI Taxonomy" id="882082"/>
    <lineage>
        <taxon>Bacteria</taxon>
        <taxon>Bacillati</taxon>
        <taxon>Actinomycetota</taxon>
        <taxon>Actinomycetes</taxon>
        <taxon>Pseudonocardiales</taxon>
        <taxon>Pseudonocardiaceae</taxon>
        <taxon>Saccharomonospora</taxon>
    </lineage>
</organism>
<keyword evidence="6" id="KW-1185">Reference proteome</keyword>
<gene>
    <name evidence="5" type="ORF">SaccyDRAFT_0212</name>
</gene>
<dbReference type="SUPFAM" id="SSF46894">
    <property type="entry name" value="C-terminal effector domain of the bipartite response regulators"/>
    <property type="match status" value="1"/>
</dbReference>
<dbReference type="PRINTS" id="PR00038">
    <property type="entry name" value="HTHLUXR"/>
</dbReference>
<proteinExistence type="predicted"/>
<dbReference type="Proteomes" id="UP000002791">
    <property type="component" value="Chromosome"/>
</dbReference>
<keyword evidence="3" id="KW-0804">Transcription</keyword>
<dbReference type="HOGENOM" id="CLU_006325_1_0_11"/>
<keyword evidence="1" id="KW-0805">Transcription regulation</keyword>
<dbReference type="SUPFAM" id="SSF52540">
    <property type="entry name" value="P-loop containing nucleoside triphosphate hydrolases"/>
    <property type="match status" value="1"/>
</dbReference>
<dbReference type="CDD" id="cd06170">
    <property type="entry name" value="LuxR_C_like"/>
    <property type="match status" value="1"/>
</dbReference>
<reference evidence="5 6" key="1">
    <citation type="submission" date="2011-11" db="EMBL/GenBank/DDBJ databases">
        <title>The Noncontiguous Finished sequence of Saccharomonospora cyanea NA-134.</title>
        <authorList>
            <consortium name="US DOE Joint Genome Institute"/>
            <person name="Lucas S."/>
            <person name="Han J."/>
            <person name="Lapidus A."/>
            <person name="Cheng J.-F."/>
            <person name="Goodwin L."/>
            <person name="Pitluck S."/>
            <person name="Peters L."/>
            <person name="Ovchinnikova G."/>
            <person name="Lu M."/>
            <person name="Detter J.C."/>
            <person name="Han C."/>
            <person name="Tapia R."/>
            <person name="Land M."/>
            <person name="Hauser L."/>
            <person name="Kyrpides N."/>
            <person name="Ivanova N."/>
            <person name="Pagani I."/>
            <person name="Brambilla E.-M."/>
            <person name="Klenk H.-P."/>
            <person name="Woyke T."/>
        </authorList>
    </citation>
    <scope>NUCLEOTIDE SEQUENCE [LARGE SCALE GENOMIC DNA]</scope>
    <source>
        <strain evidence="5 6">NA-134</strain>
    </source>
</reference>
<evidence type="ECO:0000313" key="6">
    <source>
        <dbReference type="Proteomes" id="UP000002791"/>
    </source>
</evidence>
<dbReference type="InterPro" id="IPR016032">
    <property type="entry name" value="Sig_transdc_resp-reg_C-effctor"/>
</dbReference>
<dbReference type="GO" id="GO:0006355">
    <property type="term" value="P:regulation of DNA-templated transcription"/>
    <property type="evidence" value="ECO:0007669"/>
    <property type="project" value="InterPro"/>
</dbReference>